<dbReference type="EMBL" id="CAIJ01000380">
    <property type="protein sequence ID" value="CCI03298.1"/>
    <property type="molecule type" value="Genomic_DNA"/>
</dbReference>
<dbReference type="Proteomes" id="UP000003480">
    <property type="component" value="Unassembled WGS sequence"/>
</dbReference>
<evidence type="ECO:0000313" key="2">
    <source>
        <dbReference type="Proteomes" id="UP000003480"/>
    </source>
</evidence>
<organism evidence="1 2">
    <name type="scientific">Microcystis aeruginosa PCC 9443</name>
    <dbReference type="NCBI Taxonomy" id="1160281"/>
    <lineage>
        <taxon>Bacteria</taxon>
        <taxon>Bacillati</taxon>
        <taxon>Cyanobacteriota</taxon>
        <taxon>Cyanophyceae</taxon>
        <taxon>Oscillatoriophycideae</taxon>
        <taxon>Chroococcales</taxon>
        <taxon>Microcystaceae</taxon>
        <taxon>Microcystis</taxon>
    </lineage>
</organism>
<reference evidence="1 2" key="1">
    <citation type="submission" date="2012-04" db="EMBL/GenBank/DDBJ databases">
        <authorList>
            <person name="Genoscope - CEA"/>
        </authorList>
    </citation>
    <scope>NUCLEOTIDE SEQUENCE [LARGE SCALE GENOMIC DNA]</scope>
    <source>
        <strain evidence="1 2">9443</strain>
    </source>
</reference>
<sequence length="101" mass="12238">MEINRSKNQDTKRIHDVKLADHHQLLKLAKSHQFLEKNDPDYLYPAIEPETARKLLENHQKDWEGINDYDGWYQCLKDTLEKHDQIHLNPSYKYEKEESEF</sequence>
<gene>
    <name evidence="1" type="ORF">MICAC_4400003</name>
</gene>
<dbReference type="AlphaFoldDB" id="I4G5T7"/>
<proteinExistence type="predicted"/>
<dbReference type="RefSeq" id="WP_002769191.1">
    <property type="nucleotide sequence ID" value="NZ_HE972994.1"/>
</dbReference>
<comment type="caution">
    <text evidence="1">The sequence shown here is derived from an EMBL/GenBank/DDBJ whole genome shotgun (WGS) entry which is preliminary data.</text>
</comment>
<evidence type="ECO:0000313" key="1">
    <source>
        <dbReference type="EMBL" id="CCI03298.1"/>
    </source>
</evidence>
<protein>
    <submittedName>
        <fullName evidence="1">Uncharacterized protein</fullName>
    </submittedName>
</protein>
<dbReference type="HOGENOM" id="CLU_2288266_0_0_3"/>
<name>I4G5T7_MICAE</name>
<accession>I4G5T7</accession>